<dbReference type="Gramene" id="PVH32889">
    <property type="protein sequence ID" value="PVH32889"/>
    <property type="gene ID" value="PAHAL_9G516700"/>
</dbReference>
<dbReference type="EMBL" id="CM008054">
    <property type="protein sequence ID" value="PVH32889.1"/>
    <property type="molecule type" value="Genomic_DNA"/>
</dbReference>
<proteinExistence type="predicted"/>
<feature type="compositionally biased region" description="Gly residues" evidence="1">
    <location>
        <begin position="87"/>
        <end position="103"/>
    </location>
</feature>
<organism evidence="2">
    <name type="scientific">Panicum hallii</name>
    <dbReference type="NCBI Taxonomy" id="206008"/>
    <lineage>
        <taxon>Eukaryota</taxon>
        <taxon>Viridiplantae</taxon>
        <taxon>Streptophyta</taxon>
        <taxon>Embryophyta</taxon>
        <taxon>Tracheophyta</taxon>
        <taxon>Spermatophyta</taxon>
        <taxon>Magnoliopsida</taxon>
        <taxon>Liliopsida</taxon>
        <taxon>Poales</taxon>
        <taxon>Poaceae</taxon>
        <taxon>PACMAD clade</taxon>
        <taxon>Panicoideae</taxon>
        <taxon>Panicodae</taxon>
        <taxon>Paniceae</taxon>
        <taxon>Panicinae</taxon>
        <taxon>Panicum</taxon>
        <taxon>Panicum sect. Panicum</taxon>
    </lineage>
</organism>
<feature type="compositionally biased region" description="Low complexity" evidence="1">
    <location>
        <begin position="47"/>
        <end position="58"/>
    </location>
</feature>
<gene>
    <name evidence="2" type="ORF">PAHAL_9G516700</name>
</gene>
<dbReference type="AlphaFoldDB" id="A0A2T8I5F3"/>
<feature type="region of interest" description="Disordered" evidence="1">
    <location>
        <begin position="122"/>
        <end position="189"/>
    </location>
</feature>
<evidence type="ECO:0000313" key="2">
    <source>
        <dbReference type="EMBL" id="PVH32889.1"/>
    </source>
</evidence>
<accession>A0A2T8I5F3</accession>
<dbReference type="PANTHER" id="PTHR33912">
    <property type="entry name" value="OS01G0939400 PROTEIN"/>
    <property type="match status" value="1"/>
</dbReference>
<feature type="compositionally biased region" description="Polar residues" evidence="1">
    <location>
        <begin position="72"/>
        <end position="82"/>
    </location>
</feature>
<feature type="compositionally biased region" description="Basic and acidic residues" evidence="1">
    <location>
        <begin position="157"/>
        <end position="168"/>
    </location>
</feature>
<dbReference type="InterPro" id="IPR040381">
    <property type="entry name" value="At4g14450-like"/>
</dbReference>
<dbReference type="PANTHER" id="PTHR33912:SF5">
    <property type="entry name" value="F22G5.17"/>
    <property type="match status" value="1"/>
</dbReference>
<evidence type="ECO:0000256" key="1">
    <source>
        <dbReference type="SAM" id="MobiDB-lite"/>
    </source>
</evidence>
<sequence length="214" mass="21234">MHARKPSSPARPEQCVSLAVAAAEIEVEGDRVAAIRPAAESMEVKVSGSGESARGGASPTASGSKKLPPSRLQKQAPASLQLEQGAAGAGPGPGAGAGAGAWGDGRAAIPLLSPLVMSPAMPVWEADQPGAARREGGGEQAQGRSGGEQQRGAARHGGSEERQAHDASPRPPAPEPAAGGGWLHPALPAPVAEPASLAPLFKSQCAVEAGNAQQ</sequence>
<feature type="region of interest" description="Disordered" evidence="1">
    <location>
        <begin position="41"/>
        <end position="105"/>
    </location>
</feature>
<dbReference type="Proteomes" id="UP000243499">
    <property type="component" value="Chromosome 9"/>
</dbReference>
<reference evidence="2" key="1">
    <citation type="submission" date="2018-04" db="EMBL/GenBank/DDBJ databases">
        <title>WGS assembly of Panicum hallii.</title>
        <authorList>
            <person name="Lovell J."/>
            <person name="Jenkins J."/>
            <person name="Lowry D."/>
            <person name="Mamidi S."/>
            <person name="Sreedasyam A."/>
            <person name="Weng X."/>
            <person name="Barry K."/>
            <person name="Bonette J."/>
            <person name="Campitelli B."/>
            <person name="Daum C."/>
            <person name="Gordon S."/>
            <person name="Gould B."/>
            <person name="Lipzen A."/>
            <person name="Macqueen A."/>
            <person name="Palacio-Mejia J."/>
            <person name="Plott C."/>
            <person name="Shakirov E."/>
            <person name="Shu S."/>
            <person name="Yoshinaga Y."/>
            <person name="Zane M."/>
            <person name="Rokhsar D."/>
            <person name="Grimwood J."/>
            <person name="Schmutz J."/>
            <person name="Juenger T."/>
        </authorList>
    </citation>
    <scope>NUCLEOTIDE SEQUENCE [LARGE SCALE GENOMIC DNA]</scope>
    <source>
        <strain evidence="2">FIL2</strain>
    </source>
</reference>
<protein>
    <submittedName>
        <fullName evidence="2">Uncharacterized protein</fullName>
    </submittedName>
</protein>
<name>A0A2T8I5F3_9POAL</name>